<dbReference type="CDD" id="cd16121">
    <property type="entry name" value="FERM_F1_SNX17"/>
    <property type="match status" value="1"/>
</dbReference>
<dbReference type="GO" id="GO:0010008">
    <property type="term" value="C:endosome membrane"/>
    <property type="evidence" value="ECO:0007669"/>
    <property type="project" value="Ensembl"/>
</dbReference>
<dbReference type="GO" id="GO:0032456">
    <property type="term" value="P:endocytic recycling"/>
    <property type="evidence" value="ECO:0007669"/>
    <property type="project" value="Ensembl"/>
</dbReference>
<evidence type="ECO:0000256" key="1">
    <source>
        <dbReference type="ARBA" id="ARBA00004180"/>
    </source>
</evidence>
<evidence type="ECO:0000256" key="3">
    <source>
        <dbReference type="ARBA" id="ARBA00010883"/>
    </source>
</evidence>
<dbReference type="SMART" id="SM00312">
    <property type="entry name" value="PX"/>
    <property type="match status" value="1"/>
</dbReference>
<keyword evidence="7" id="KW-0967">Endosome</keyword>
<dbReference type="Pfam" id="PF21271">
    <property type="entry name" value="SNX17-31_F2_FERM"/>
    <property type="match status" value="1"/>
</dbReference>
<dbReference type="FunFam" id="2.30.29.30:FF:000145">
    <property type="entry name" value="Sorting nexin-17 isoform1"/>
    <property type="match status" value="1"/>
</dbReference>
<dbReference type="Proteomes" id="UP000694554">
    <property type="component" value="Chromosome 13"/>
</dbReference>
<comment type="function">
    <text evidence="12">Critical regulator of endosomal recycling of numerous surface proteins, including integrins, signaling receptor and channels. Binds to NPxY sequences in the cytoplasmic tails of target cargos. Associates with retriever and CCC complexes to prevent lysosomal degradation and promote cell surface recycling of numerous cargos such as integrins ITGB1, ITGB5 and their associated alpha subunits. Also required for maintenance of normal cell surface levels of APP and LRP1. Interacts with membranes containing phosphatidylinositol 3-phosphate (PtdIns(3P)).</text>
</comment>
<keyword evidence="10" id="KW-0472">Membrane</keyword>
<evidence type="ECO:0000256" key="14">
    <source>
        <dbReference type="SAM" id="MobiDB-lite"/>
    </source>
</evidence>
<evidence type="ECO:0000256" key="5">
    <source>
        <dbReference type="ARBA" id="ARBA00022448"/>
    </source>
</evidence>
<dbReference type="FunFam" id="3.10.20.90:FF:000094">
    <property type="entry name" value="Sorting nexin-17 isoform1"/>
    <property type="match status" value="1"/>
</dbReference>
<dbReference type="GO" id="GO:0006886">
    <property type="term" value="P:intracellular protein transport"/>
    <property type="evidence" value="ECO:0007669"/>
    <property type="project" value="TreeGrafter"/>
</dbReference>
<dbReference type="GO" id="GO:0001822">
    <property type="term" value="P:kidney development"/>
    <property type="evidence" value="ECO:0007669"/>
    <property type="project" value="Ensembl"/>
</dbReference>
<comment type="subunit">
    <text evidence="13">Monomer. Interacts with APP (via cytoplasmic YXNPXY motif). Interacts with KIF1B. Interacts with the C-termini of P-selectin, PTC, LDLR, VLDLR, LRP1 and LRP8. Interacts with KRIT1 (via N-terminus). Interacts with HRAS. Interacts with ITGB1 and ITGB5 (via NPxY motif). Interacts with CCDC22 and CCDC93; the interaction associates SNX17 with the CCC complex. Interacts (via C-terminus) with VPS26C and VPS35L; the interactions are direct and associate SNX17 with the retriever complex.</text>
</comment>
<evidence type="ECO:0000256" key="8">
    <source>
        <dbReference type="ARBA" id="ARBA00022927"/>
    </source>
</evidence>
<reference evidence="17" key="2">
    <citation type="submission" date="2025-08" db="UniProtKB">
        <authorList>
            <consortium name="Ensembl"/>
        </authorList>
    </citation>
    <scope>IDENTIFICATION</scope>
</reference>
<dbReference type="Ensembl" id="ENSPSNT00000008350.1">
    <property type="protein sequence ID" value="ENSPSNP00000007344.1"/>
    <property type="gene ID" value="ENSPSNG00000005447.1"/>
</dbReference>
<dbReference type="GO" id="GO:0005769">
    <property type="term" value="C:early endosome"/>
    <property type="evidence" value="ECO:0007669"/>
    <property type="project" value="UniProtKB-SubCell"/>
</dbReference>
<dbReference type="InterPro" id="IPR037836">
    <property type="entry name" value="SNX17_FERM-like_dom"/>
</dbReference>
<evidence type="ECO:0000256" key="4">
    <source>
        <dbReference type="ARBA" id="ARBA00015282"/>
    </source>
</evidence>
<dbReference type="GO" id="GO:0005794">
    <property type="term" value="C:Golgi apparatus"/>
    <property type="evidence" value="ECO:0007669"/>
    <property type="project" value="Ensembl"/>
</dbReference>
<dbReference type="PROSITE" id="PS50195">
    <property type="entry name" value="PX"/>
    <property type="match status" value="1"/>
</dbReference>
<dbReference type="Pfam" id="PF21273">
    <property type="entry name" value="SNX17-27-31_F1_FERM"/>
    <property type="match status" value="1"/>
</dbReference>
<dbReference type="GO" id="GO:0050750">
    <property type="term" value="F:low-density lipoprotein particle receptor binding"/>
    <property type="evidence" value="ECO:0007669"/>
    <property type="project" value="Ensembl"/>
</dbReference>
<dbReference type="GO" id="GO:0035904">
    <property type="term" value="P:aorta development"/>
    <property type="evidence" value="ECO:0007669"/>
    <property type="project" value="Ensembl"/>
</dbReference>
<evidence type="ECO:0000256" key="12">
    <source>
        <dbReference type="ARBA" id="ARBA00045612"/>
    </source>
</evidence>
<evidence type="ECO:0000313" key="17">
    <source>
        <dbReference type="Ensembl" id="ENSPSNP00000007344.1"/>
    </source>
</evidence>
<gene>
    <name evidence="17" type="primary">SNX17</name>
</gene>
<dbReference type="Gene3D" id="3.30.1520.10">
    <property type="entry name" value="Phox-like domain"/>
    <property type="match status" value="1"/>
</dbReference>
<keyword evidence="6" id="KW-0963">Cytoplasm</keyword>
<dbReference type="InterPro" id="IPR028666">
    <property type="entry name" value="SNX17_FERM_N"/>
</dbReference>
<feature type="domain" description="Ras-associating" evidence="16">
    <location>
        <begin position="352"/>
        <end position="443"/>
    </location>
</feature>
<dbReference type="GO" id="GO:0060976">
    <property type="term" value="P:coronary vasculature development"/>
    <property type="evidence" value="ECO:0007669"/>
    <property type="project" value="Ensembl"/>
</dbReference>
<dbReference type="PANTHER" id="PTHR12431:SF16">
    <property type="entry name" value="SORTING NEXIN-17"/>
    <property type="match status" value="1"/>
</dbReference>
<feature type="compositionally biased region" description="Basic residues" evidence="14">
    <location>
        <begin position="22"/>
        <end position="36"/>
    </location>
</feature>
<dbReference type="CDD" id="cd13337">
    <property type="entry name" value="FERM-like_C_SNX17"/>
    <property type="match status" value="1"/>
</dbReference>
<evidence type="ECO:0000259" key="15">
    <source>
        <dbReference type="PROSITE" id="PS50195"/>
    </source>
</evidence>
<dbReference type="PROSITE" id="PS50200">
    <property type="entry name" value="RA"/>
    <property type="match status" value="1"/>
</dbReference>
<protein>
    <recommendedName>
        <fullName evidence="4">Sorting nexin-17</fullName>
    </recommendedName>
</protein>
<dbReference type="CDD" id="cd06885">
    <property type="entry name" value="PX_SNX17_31"/>
    <property type="match status" value="1"/>
</dbReference>
<dbReference type="PANTHER" id="PTHR12431">
    <property type="entry name" value="SORTING NEXIN 17 AND 27"/>
    <property type="match status" value="1"/>
</dbReference>
<dbReference type="InterPro" id="IPR036871">
    <property type="entry name" value="PX_dom_sf"/>
</dbReference>
<dbReference type="InterPro" id="IPR048763">
    <property type="entry name" value="SNX17-31_FERM_F1"/>
</dbReference>
<evidence type="ECO:0000256" key="10">
    <source>
        <dbReference type="ARBA" id="ARBA00023136"/>
    </source>
</evidence>
<evidence type="ECO:0000256" key="7">
    <source>
        <dbReference type="ARBA" id="ARBA00022753"/>
    </source>
</evidence>
<comment type="similarity">
    <text evidence="3">Belongs to the sorting nexin family.</text>
</comment>
<dbReference type="Gene3D" id="1.20.80.60">
    <property type="match status" value="1"/>
</dbReference>
<dbReference type="Pfam" id="PF00787">
    <property type="entry name" value="PX"/>
    <property type="match status" value="1"/>
</dbReference>
<keyword evidence="18" id="KW-1185">Reference proteome</keyword>
<sequence length="707" mass="78101">MTTGRHQAGGEPGIGVGDAVRGRIKGKGGGGRKKHAHLPEEQAGTRHGVRPRQCGPESGVAREPNDRAQRYSGPISSRPRPVRSRTCLCARPFTHPREQLRPRQPSSSVLGSACLGHRDYKRPLGRQPRRAAPTGLQAPERSGALPLATGRDKGLFSFGLPIPAVGSCPLDYSSQDAGGAAPQSGLPQPFPPLIASPPPRPPKWRARLRGRAEERRRACKAAVALRVRTRPGPAAGNMHFSIPETESRSGDSGGSAYVAYNIHVNGVLHCRVRYSQLLGLHEQLRKEYGANVLPAFPPKKLFSLTPAEVEQRREQLEKYMQAVRQDPLLGSSETFNSFLRRAQQETQQVPTEEVSLEVLLSNGQKVLVNVLTSDQTEDVLEAVAAKLDLPDDLIGYFSLFLVREKEDGAFSFVRKLQEFELPYVSVASLRSQEYKIMLRKSYWDSAYDDDVMENRVGLNLLYAQTVSDIERGWILVTKEQHRQLKSLQEKVSKKEFLRLAQTLRHYGYLRFDACVADFPEKDCPVVVSAGNSELSLQLRLPGQQLREGSFRVTRMRCWRVTSSVPLPSGGTSSPGRGRGEVRLELAFEYLMSKDRLQWVTITSPQAIMMSICLQSMVDELMVKKSGGSIRKMLRRRVGGTLRRSDSQQAVKSPPLLESPDASRESMVKLSSKLSAVSLRGIGTPSTDASASDVHGNFAFEGIGDEDL</sequence>
<dbReference type="Gene3D" id="2.30.29.30">
    <property type="entry name" value="Pleckstrin-homology domain (PH domain)/Phosphotyrosine-binding domain (PTB)"/>
    <property type="match status" value="1"/>
</dbReference>
<dbReference type="SUPFAM" id="SSF64268">
    <property type="entry name" value="PX domain"/>
    <property type="match status" value="1"/>
</dbReference>
<reference evidence="17" key="1">
    <citation type="submission" date="2019-08" db="EMBL/GenBank/DDBJ databases">
        <title>Phocoena sinus (Vaquita) genome, mPhoSin1, primary haplotype.</title>
        <authorList>
            <person name="Morin P."/>
            <person name="Mountcastle J."/>
            <person name="Fungtammasan C."/>
            <person name="Rhie A."/>
            <person name="Rojas-Bracho L."/>
            <person name="Smith C.R."/>
            <person name="Taylor B.L."/>
            <person name="Gulland F.M.D."/>
            <person name="Musser W."/>
            <person name="Houck M."/>
            <person name="Haase B."/>
            <person name="Paez S."/>
            <person name="Howe K."/>
            <person name="Torrance J."/>
            <person name="Formenti G."/>
            <person name="Phillippy A."/>
            <person name="Ryder O."/>
            <person name="Jarvis E.D."/>
            <person name="Fedrigo O."/>
        </authorList>
    </citation>
    <scope>NUCLEOTIDE SEQUENCE [LARGE SCALE GENOMIC DNA]</scope>
</reference>
<feature type="region of interest" description="Disordered" evidence="14">
    <location>
        <begin position="1"/>
        <end position="83"/>
    </location>
</feature>
<dbReference type="AlphaFoldDB" id="A0A8C9BA40"/>
<evidence type="ECO:0000256" key="11">
    <source>
        <dbReference type="ARBA" id="ARBA00023329"/>
    </source>
</evidence>
<dbReference type="InterPro" id="IPR000159">
    <property type="entry name" value="RA_dom"/>
</dbReference>
<evidence type="ECO:0000256" key="2">
    <source>
        <dbReference type="ARBA" id="ARBA00004412"/>
    </source>
</evidence>
<reference evidence="17" key="3">
    <citation type="submission" date="2025-09" db="UniProtKB">
        <authorList>
            <consortium name="Ensembl"/>
        </authorList>
    </citation>
    <scope>IDENTIFICATION</scope>
</reference>
<dbReference type="InterPro" id="IPR011993">
    <property type="entry name" value="PH-like_dom_sf"/>
</dbReference>
<dbReference type="Pfam" id="PF18116">
    <property type="entry name" value="SNX17_FERM_C"/>
    <property type="match status" value="1"/>
</dbReference>
<evidence type="ECO:0000256" key="6">
    <source>
        <dbReference type="ARBA" id="ARBA00022490"/>
    </source>
</evidence>
<dbReference type="FunFam" id="1.20.80.60:FF:000001">
    <property type="entry name" value="Sorting nexin-17 isoform1"/>
    <property type="match status" value="1"/>
</dbReference>
<keyword evidence="5" id="KW-0813">Transport</keyword>
<dbReference type="GO" id="GO:0006898">
    <property type="term" value="P:receptor-mediated endocytosis"/>
    <property type="evidence" value="ECO:0007669"/>
    <property type="project" value="Ensembl"/>
</dbReference>
<accession>A0A8C9BA40</accession>
<evidence type="ECO:0000256" key="13">
    <source>
        <dbReference type="ARBA" id="ARBA00093508"/>
    </source>
</evidence>
<comment type="subcellular location">
    <subcellularLocation>
        <location evidence="1">Cytoplasmic vesicle membrane</location>
        <topology evidence="1">Peripheral membrane protein</topology>
        <orientation evidence="1">Cytoplasmic side</orientation>
    </subcellularLocation>
    <subcellularLocation>
        <location evidence="2">Early endosome</location>
    </subcellularLocation>
</comment>
<proteinExistence type="inferred from homology"/>
<keyword evidence="8" id="KW-0653">Protein transport</keyword>
<feature type="region of interest" description="Disordered" evidence="14">
    <location>
        <begin position="94"/>
        <end position="113"/>
    </location>
</feature>
<evidence type="ECO:0000259" key="16">
    <source>
        <dbReference type="PROSITE" id="PS50200"/>
    </source>
</evidence>
<name>A0A8C9BA40_PHOSS</name>
<dbReference type="GO" id="GO:0005829">
    <property type="term" value="C:cytosol"/>
    <property type="evidence" value="ECO:0007669"/>
    <property type="project" value="Ensembl"/>
</dbReference>
<dbReference type="InterPro" id="IPR048767">
    <property type="entry name" value="SNX17-31_FERM_F2"/>
</dbReference>
<dbReference type="InterPro" id="IPR040842">
    <property type="entry name" value="SNX17/31_FERM"/>
</dbReference>
<feature type="region of interest" description="Disordered" evidence="14">
    <location>
        <begin position="118"/>
        <end position="148"/>
    </location>
</feature>
<dbReference type="GeneTree" id="ENSGT00950000183212"/>
<dbReference type="GO" id="GO:0003279">
    <property type="term" value="P:cardiac septum development"/>
    <property type="evidence" value="ECO:0007669"/>
    <property type="project" value="Ensembl"/>
</dbReference>
<dbReference type="InterPro" id="IPR001683">
    <property type="entry name" value="PX_dom"/>
</dbReference>
<evidence type="ECO:0000256" key="9">
    <source>
        <dbReference type="ARBA" id="ARBA00023121"/>
    </source>
</evidence>
<dbReference type="GO" id="GO:0032991">
    <property type="term" value="C:protein-containing complex"/>
    <property type="evidence" value="ECO:0007669"/>
    <property type="project" value="Ensembl"/>
</dbReference>
<evidence type="ECO:0000313" key="18">
    <source>
        <dbReference type="Proteomes" id="UP000694554"/>
    </source>
</evidence>
<keyword evidence="11" id="KW-0968">Cytoplasmic vesicle</keyword>
<dbReference type="GO" id="GO:0007165">
    <property type="term" value="P:signal transduction"/>
    <property type="evidence" value="ECO:0007669"/>
    <property type="project" value="InterPro"/>
</dbReference>
<organism evidence="17 18">
    <name type="scientific">Phocoena sinus</name>
    <name type="common">Vaquita</name>
    <dbReference type="NCBI Taxonomy" id="42100"/>
    <lineage>
        <taxon>Eukaryota</taxon>
        <taxon>Metazoa</taxon>
        <taxon>Chordata</taxon>
        <taxon>Craniata</taxon>
        <taxon>Vertebrata</taxon>
        <taxon>Euteleostomi</taxon>
        <taxon>Mammalia</taxon>
        <taxon>Eutheria</taxon>
        <taxon>Laurasiatheria</taxon>
        <taxon>Artiodactyla</taxon>
        <taxon>Whippomorpha</taxon>
        <taxon>Cetacea</taxon>
        <taxon>Odontoceti</taxon>
        <taxon>Phocoenidae</taxon>
        <taxon>Phocoena</taxon>
    </lineage>
</organism>
<feature type="region of interest" description="Disordered" evidence="14">
    <location>
        <begin position="638"/>
        <end position="663"/>
    </location>
</feature>
<dbReference type="FunFam" id="3.30.1520.10:FF:000008">
    <property type="entry name" value="Sorting nexin-17 isoform1"/>
    <property type="match status" value="1"/>
</dbReference>
<feature type="domain" description="PX" evidence="15">
    <location>
        <begin position="238"/>
        <end position="346"/>
    </location>
</feature>
<keyword evidence="9" id="KW-0446">Lipid-binding</keyword>
<dbReference type="GO" id="GO:0035091">
    <property type="term" value="F:phosphatidylinositol binding"/>
    <property type="evidence" value="ECO:0007669"/>
    <property type="project" value="Ensembl"/>
</dbReference>
<dbReference type="Gene3D" id="3.10.20.90">
    <property type="entry name" value="Phosphatidylinositol 3-kinase Catalytic Subunit, Chain A, domain 1"/>
    <property type="match status" value="1"/>
</dbReference>